<dbReference type="AlphaFoldDB" id="A0A1Z4KH59"/>
<dbReference type="SUPFAM" id="SSF56935">
    <property type="entry name" value="Porins"/>
    <property type="match status" value="1"/>
</dbReference>
<evidence type="ECO:0000256" key="5">
    <source>
        <dbReference type="ARBA" id="ARBA00022496"/>
    </source>
</evidence>
<dbReference type="CDD" id="cd01347">
    <property type="entry name" value="ligand_gated_channel"/>
    <property type="match status" value="1"/>
</dbReference>
<dbReference type="InterPro" id="IPR036942">
    <property type="entry name" value="Beta-barrel_TonB_sf"/>
</dbReference>
<keyword evidence="8" id="KW-0408">Iron</keyword>
<evidence type="ECO:0000256" key="10">
    <source>
        <dbReference type="ARBA" id="ARBA00023077"/>
    </source>
</evidence>
<evidence type="ECO:0000256" key="7">
    <source>
        <dbReference type="ARBA" id="ARBA00022729"/>
    </source>
</evidence>
<keyword evidence="5" id="KW-0410">Iron transport</keyword>
<accession>A0A1Z4KH59</accession>
<dbReference type="FunFam" id="2.170.130.10:FF:000001">
    <property type="entry name" value="Catecholate siderophore TonB-dependent receptor"/>
    <property type="match status" value="1"/>
</dbReference>
<comment type="similarity">
    <text evidence="2 13 14">Belongs to the TonB-dependent receptor family.</text>
</comment>
<proteinExistence type="inferred from homology"/>
<dbReference type="GO" id="GO:0015891">
    <property type="term" value="P:siderophore transport"/>
    <property type="evidence" value="ECO:0007669"/>
    <property type="project" value="InterPro"/>
</dbReference>
<evidence type="ECO:0000256" key="13">
    <source>
        <dbReference type="PROSITE-ProRule" id="PRU01360"/>
    </source>
</evidence>
<evidence type="ECO:0000259" key="17">
    <source>
        <dbReference type="Pfam" id="PF11741"/>
    </source>
</evidence>
<name>A0A1Z4KH59_ANAVA</name>
<keyword evidence="3 13" id="KW-0813">Transport</keyword>
<organism evidence="18 19">
    <name type="scientific">Trichormus variabilis NIES-23</name>
    <dbReference type="NCBI Taxonomy" id="1973479"/>
    <lineage>
        <taxon>Bacteria</taxon>
        <taxon>Bacillati</taxon>
        <taxon>Cyanobacteriota</taxon>
        <taxon>Cyanophyceae</taxon>
        <taxon>Nostocales</taxon>
        <taxon>Nostocaceae</taxon>
        <taxon>Trichormus</taxon>
    </lineage>
</organism>
<evidence type="ECO:0000256" key="2">
    <source>
        <dbReference type="ARBA" id="ARBA00009810"/>
    </source>
</evidence>
<dbReference type="PROSITE" id="PS52016">
    <property type="entry name" value="TONB_DEPENDENT_REC_3"/>
    <property type="match status" value="1"/>
</dbReference>
<evidence type="ECO:0000256" key="8">
    <source>
        <dbReference type="ARBA" id="ARBA00023004"/>
    </source>
</evidence>
<dbReference type="FunFam" id="2.40.170.20:FF:000005">
    <property type="entry name" value="TonB-dependent siderophore receptor"/>
    <property type="match status" value="1"/>
</dbReference>
<dbReference type="InterPro" id="IPR010105">
    <property type="entry name" value="TonB_sidphr_rcpt"/>
</dbReference>
<evidence type="ECO:0000256" key="1">
    <source>
        <dbReference type="ARBA" id="ARBA00004571"/>
    </source>
</evidence>
<keyword evidence="4 13" id="KW-1134">Transmembrane beta strand</keyword>
<dbReference type="GO" id="GO:0009279">
    <property type="term" value="C:cell outer membrane"/>
    <property type="evidence" value="ECO:0007669"/>
    <property type="project" value="UniProtKB-SubCell"/>
</dbReference>
<dbReference type="Gene3D" id="2.40.170.20">
    <property type="entry name" value="TonB-dependent receptor, beta-barrel domain"/>
    <property type="match status" value="1"/>
</dbReference>
<dbReference type="NCBIfam" id="TIGR01783">
    <property type="entry name" value="TonB-siderophor"/>
    <property type="match status" value="1"/>
</dbReference>
<dbReference type="Pfam" id="PF00593">
    <property type="entry name" value="TonB_dep_Rec_b-barrel"/>
    <property type="match status" value="1"/>
</dbReference>
<dbReference type="Proteomes" id="UP000217507">
    <property type="component" value="Chromosome"/>
</dbReference>
<evidence type="ECO:0000256" key="3">
    <source>
        <dbReference type="ARBA" id="ARBA00022448"/>
    </source>
</evidence>
<keyword evidence="18" id="KW-0675">Receptor</keyword>
<feature type="domain" description="AMIN" evidence="17">
    <location>
        <begin position="61"/>
        <end position="158"/>
    </location>
</feature>
<dbReference type="Pfam" id="PF07715">
    <property type="entry name" value="Plug"/>
    <property type="match status" value="1"/>
</dbReference>
<evidence type="ECO:0000256" key="12">
    <source>
        <dbReference type="ARBA" id="ARBA00023237"/>
    </source>
</evidence>
<evidence type="ECO:0000313" key="19">
    <source>
        <dbReference type="Proteomes" id="UP000217507"/>
    </source>
</evidence>
<dbReference type="GO" id="GO:0015344">
    <property type="term" value="F:siderophore uptake transmembrane transporter activity"/>
    <property type="evidence" value="ECO:0007669"/>
    <property type="project" value="TreeGrafter"/>
</dbReference>
<keyword evidence="9" id="KW-0406">Ion transport</keyword>
<keyword evidence="10 14" id="KW-0798">TonB box</keyword>
<protein>
    <submittedName>
        <fullName evidence="18">Ferrichrome-iron receptor</fullName>
    </submittedName>
</protein>
<feature type="domain" description="TonB-dependent receptor plug" evidence="16">
    <location>
        <begin position="212"/>
        <end position="312"/>
    </location>
</feature>
<reference evidence="18 19" key="1">
    <citation type="submission" date="2017-06" db="EMBL/GenBank/DDBJ databases">
        <title>Genome sequencing of cyanobaciteial culture collection at National Institute for Environmental Studies (NIES).</title>
        <authorList>
            <person name="Hirose Y."/>
            <person name="Shimura Y."/>
            <person name="Fujisawa T."/>
            <person name="Nakamura Y."/>
            <person name="Kawachi M."/>
        </authorList>
    </citation>
    <scope>NUCLEOTIDE SEQUENCE [LARGE SCALE GENOMIC DNA]</scope>
    <source>
        <strain evidence="18 19">NIES-23</strain>
    </source>
</reference>
<evidence type="ECO:0000256" key="9">
    <source>
        <dbReference type="ARBA" id="ARBA00023065"/>
    </source>
</evidence>
<dbReference type="Gene3D" id="2.170.130.10">
    <property type="entry name" value="TonB-dependent receptor, plug domain"/>
    <property type="match status" value="1"/>
</dbReference>
<gene>
    <name evidence="18" type="ORF">NIES23_09970</name>
</gene>
<evidence type="ECO:0000256" key="4">
    <source>
        <dbReference type="ARBA" id="ARBA00022452"/>
    </source>
</evidence>
<evidence type="ECO:0000259" key="16">
    <source>
        <dbReference type="Pfam" id="PF07715"/>
    </source>
</evidence>
<evidence type="ECO:0000256" key="14">
    <source>
        <dbReference type="RuleBase" id="RU003357"/>
    </source>
</evidence>
<dbReference type="InterPro" id="IPR039426">
    <property type="entry name" value="TonB-dep_rcpt-like"/>
</dbReference>
<sequence>MLIKAGLLNTLYLATIVSILISNQTVRAEVNTTGNQTPQLSKDVSILAQAPTTEIVQVTGVTANPTEKGVEVILQTTSGEKLQLVNLSQGNAYIVDIPNAQLRLPNGDSFTFTSPKPVEGISEIIVTNLDANTIRVTVTGETGLPVVELFDSDEGLILGVVSATPPQTQATPEQPAAQTEENQEPIELVVTGEQDIYSVPNASTATRTDTPLRDIPQSIQVIPQQVLKDQQVTRILDAVRNVSGVTPQKGYGDATDFYTIRGFNSNRTLRNGFNVRAARGGTSTFTAPSSVERVEVLKGPASVLYGQLEPGGLVNIVTKKPLSDPYYAAEFTAGSYSFYSPSLDISGPLTTDKKLLYRLNASYQNFGSFIDFVNGENLSIVPVVNYQISDRTALTFEYEHSRSNQSFNDGLPIDPISFELPISRNLNNPDDTLDNTTNSLNFTLEHGFNDNIRLRTVFGASFSEGTTLAYRLFNYNPETNEVLRAFRNSPDYENDYSWQTDVIAKFNTGAVKHELLVGFELAFNDNAYNATDSEDSFINVFNPVYDTPIPLALYSFSGKSNSNTIGLYLQDQITLSPNLKLLIGGRYDFARAKSDSNFQFIGEPDSPTSDEFYNEAFSPRVGLVYQPIEPISLYASYSRSFLPNNAKTFSGEIIEPTRGKQLEVGVKADFGRLSTTLAAYEITKTNILTSDRDNPFFSLGVGEVRSRGIELDISGEILPGWNVIASTFINDSVITQDNNLPIGDTLVNAPRRGASLWTTYEIQTGDLQGLGFGLGVFYVGDRQAELPNNLVLPSYVRADASIFYRRDNWRIGLNFKNLSDTRYYESSQNSSLIYPGTPLTVLGTVSVQF</sequence>
<dbReference type="InterPro" id="IPR000531">
    <property type="entry name" value="Beta-barrel_TonB"/>
</dbReference>
<dbReference type="InterPro" id="IPR012910">
    <property type="entry name" value="Plug_dom"/>
</dbReference>
<feature type="domain" description="TonB-dependent receptor-like beta-barrel" evidence="15">
    <location>
        <begin position="386"/>
        <end position="818"/>
    </location>
</feature>
<dbReference type="GO" id="GO:0038023">
    <property type="term" value="F:signaling receptor activity"/>
    <property type="evidence" value="ECO:0007669"/>
    <property type="project" value="InterPro"/>
</dbReference>
<dbReference type="Pfam" id="PF11741">
    <property type="entry name" value="AMIN"/>
    <property type="match status" value="1"/>
</dbReference>
<keyword evidence="12 13" id="KW-0998">Cell outer membrane</keyword>
<keyword evidence="11 13" id="KW-0472">Membrane</keyword>
<evidence type="ECO:0000313" key="18">
    <source>
        <dbReference type="EMBL" id="BAY68213.1"/>
    </source>
</evidence>
<keyword evidence="7" id="KW-0732">Signal</keyword>
<dbReference type="PANTHER" id="PTHR32552:SF68">
    <property type="entry name" value="FERRICHROME OUTER MEMBRANE TRANSPORTER_PHAGE RECEPTOR"/>
    <property type="match status" value="1"/>
</dbReference>
<keyword evidence="6 13" id="KW-0812">Transmembrane</keyword>
<evidence type="ECO:0000259" key="15">
    <source>
        <dbReference type="Pfam" id="PF00593"/>
    </source>
</evidence>
<comment type="subcellular location">
    <subcellularLocation>
        <location evidence="1 13">Cell outer membrane</location>
        <topology evidence="1 13">Multi-pass membrane protein</topology>
    </subcellularLocation>
</comment>
<evidence type="ECO:0000256" key="6">
    <source>
        <dbReference type="ARBA" id="ARBA00022692"/>
    </source>
</evidence>
<dbReference type="PANTHER" id="PTHR32552">
    <property type="entry name" value="FERRICHROME IRON RECEPTOR-RELATED"/>
    <property type="match status" value="1"/>
</dbReference>
<dbReference type="InterPro" id="IPR037066">
    <property type="entry name" value="Plug_dom_sf"/>
</dbReference>
<dbReference type="InterPro" id="IPR021731">
    <property type="entry name" value="AMIN_dom"/>
</dbReference>
<dbReference type="EMBL" id="AP018216">
    <property type="protein sequence ID" value="BAY68213.1"/>
    <property type="molecule type" value="Genomic_DNA"/>
</dbReference>
<evidence type="ECO:0000256" key="11">
    <source>
        <dbReference type="ARBA" id="ARBA00023136"/>
    </source>
</evidence>